<evidence type="ECO:0000256" key="1">
    <source>
        <dbReference type="SAM" id="SignalP"/>
    </source>
</evidence>
<dbReference type="PANTHER" id="PTHR47027:SF25">
    <property type="entry name" value="REVERSE TRANSCRIPTASE DOMAIN-CONTAINING PROTEIN"/>
    <property type="match status" value="1"/>
</dbReference>
<evidence type="ECO:0000313" key="3">
    <source>
        <dbReference type="EMBL" id="EEN66457.1"/>
    </source>
</evidence>
<evidence type="ECO:0000259" key="2">
    <source>
        <dbReference type="PROSITE" id="PS50878"/>
    </source>
</evidence>
<reference evidence="3" key="1">
    <citation type="journal article" date="2008" name="Nature">
        <title>The amphioxus genome and the evolution of the chordate karyotype.</title>
        <authorList>
            <consortium name="US DOE Joint Genome Institute (JGI-PGF)"/>
            <person name="Putnam N.H."/>
            <person name="Butts T."/>
            <person name="Ferrier D.E.K."/>
            <person name="Furlong R.F."/>
            <person name="Hellsten U."/>
            <person name="Kawashima T."/>
            <person name="Robinson-Rechavi M."/>
            <person name="Shoguchi E."/>
            <person name="Terry A."/>
            <person name="Yu J.-K."/>
            <person name="Benito-Gutierrez E.L."/>
            <person name="Dubchak I."/>
            <person name="Garcia-Fernandez J."/>
            <person name="Gibson-Brown J.J."/>
            <person name="Grigoriev I.V."/>
            <person name="Horton A.C."/>
            <person name="de Jong P.J."/>
            <person name="Jurka J."/>
            <person name="Kapitonov V.V."/>
            <person name="Kohara Y."/>
            <person name="Kuroki Y."/>
            <person name="Lindquist E."/>
            <person name="Lucas S."/>
            <person name="Osoegawa K."/>
            <person name="Pennacchio L.A."/>
            <person name="Salamov A.A."/>
            <person name="Satou Y."/>
            <person name="Sauka-Spengler T."/>
            <person name="Schmutz J."/>
            <person name="Shin-I T."/>
            <person name="Toyoda A."/>
            <person name="Bronner-Fraser M."/>
            <person name="Fujiyama A."/>
            <person name="Holland L.Z."/>
            <person name="Holland P.W.H."/>
            <person name="Satoh N."/>
            <person name="Rokhsar D.S."/>
        </authorList>
    </citation>
    <scope>NUCLEOTIDE SEQUENCE [LARGE SCALE GENOMIC DNA]</scope>
    <source>
        <strain evidence="3">S238N-H82</strain>
        <tissue evidence="3">Testes</tissue>
    </source>
</reference>
<sequence>MTTGVRQGCLLSPLLFITALDWVMRETTKDARTGIQWTLTDMLDDLDFADDLALLCHTISQMREKTQRLEHKSGQLGLIINAGKTKEMRVKTVGNAKPVCCRGIELETVKEFTYLGSVISSDGVCTTDATSRSSSGFRISVMKFPVKFVACNSR</sequence>
<dbReference type="PROSITE" id="PS50878">
    <property type="entry name" value="RT_POL"/>
    <property type="match status" value="1"/>
</dbReference>
<dbReference type="AlphaFoldDB" id="C3XZQ9"/>
<feature type="domain" description="Reverse transcriptase" evidence="2">
    <location>
        <begin position="1"/>
        <end position="119"/>
    </location>
</feature>
<gene>
    <name evidence="3" type="ORF">BRAFLDRAFT_85586</name>
</gene>
<dbReference type="Pfam" id="PF00078">
    <property type="entry name" value="RVT_1"/>
    <property type="match status" value="1"/>
</dbReference>
<dbReference type="STRING" id="7739.C3XZQ9"/>
<dbReference type="InParanoid" id="C3XZQ9"/>
<dbReference type="eggNOG" id="KOG1075">
    <property type="taxonomic scope" value="Eukaryota"/>
</dbReference>
<protein>
    <recommendedName>
        <fullName evidence="2">Reverse transcriptase domain-containing protein</fullName>
    </recommendedName>
</protein>
<dbReference type="InterPro" id="IPR043502">
    <property type="entry name" value="DNA/RNA_pol_sf"/>
</dbReference>
<feature type="signal peptide" evidence="1">
    <location>
        <begin position="1"/>
        <end position="25"/>
    </location>
</feature>
<name>C3XZQ9_BRAFL</name>
<dbReference type="EMBL" id="GG666476">
    <property type="protein sequence ID" value="EEN66457.1"/>
    <property type="molecule type" value="Genomic_DNA"/>
</dbReference>
<dbReference type="SUPFAM" id="SSF56672">
    <property type="entry name" value="DNA/RNA polymerases"/>
    <property type="match status" value="1"/>
</dbReference>
<proteinExistence type="predicted"/>
<accession>C3XZQ9</accession>
<dbReference type="PANTHER" id="PTHR47027">
    <property type="entry name" value="REVERSE TRANSCRIPTASE DOMAIN-CONTAINING PROTEIN"/>
    <property type="match status" value="1"/>
</dbReference>
<feature type="chain" id="PRO_5002933321" description="Reverse transcriptase domain-containing protein" evidence="1">
    <location>
        <begin position="26"/>
        <end position="154"/>
    </location>
</feature>
<dbReference type="InterPro" id="IPR000477">
    <property type="entry name" value="RT_dom"/>
</dbReference>
<organism>
    <name type="scientific">Branchiostoma floridae</name>
    <name type="common">Florida lancelet</name>
    <name type="synonym">Amphioxus</name>
    <dbReference type="NCBI Taxonomy" id="7739"/>
    <lineage>
        <taxon>Eukaryota</taxon>
        <taxon>Metazoa</taxon>
        <taxon>Chordata</taxon>
        <taxon>Cephalochordata</taxon>
        <taxon>Leptocardii</taxon>
        <taxon>Amphioxiformes</taxon>
        <taxon>Branchiostomatidae</taxon>
        <taxon>Branchiostoma</taxon>
    </lineage>
</organism>
<keyword evidence="1" id="KW-0732">Signal</keyword>